<keyword evidence="2" id="KW-1185">Reference proteome</keyword>
<evidence type="ECO:0000313" key="2">
    <source>
        <dbReference type="Proteomes" id="UP000054925"/>
    </source>
</evidence>
<protein>
    <submittedName>
        <fullName evidence="1">Uncharacterized protein</fullName>
    </submittedName>
</protein>
<accession>A0A158JCF8</accession>
<dbReference type="OrthoDB" id="1986818at2"/>
<sequence>MFTRDDVTYEFHHLGVPTAEPRPGERYSAVFGMYTSDSESELVRIQYHRFDTDSILHPLLRTMPHVAFKVDDLARATAAKQVVLGPYEPIDGFRVAVIVDGGMPVELIQTTLSDEQIWSRARTGEQASIYFKGESHADR</sequence>
<reference evidence="1" key="1">
    <citation type="submission" date="2016-01" db="EMBL/GenBank/DDBJ databases">
        <authorList>
            <person name="Peeters C."/>
        </authorList>
    </citation>
    <scope>NUCLEOTIDE SEQUENCE [LARGE SCALE GENOMIC DNA]</scope>
    <source>
        <strain evidence="1">LMG 22937</strain>
    </source>
</reference>
<dbReference type="InterPro" id="IPR029068">
    <property type="entry name" value="Glyas_Bleomycin-R_OHBP_Dase"/>
</dbReference>
<evidence type="ECO:0000313" key="1">
    <source>
        <dbReference type="EMBL" id="SAL66109.1"/>
    </source>
</evidence>
<dbReference type="AlphaFoldDB" id="A0A158JCF8"/>
<organism evidence="1 2">
    <name type="scientific">Caballeronia terrestris</name>
    <dbReference type="NCBI Taxonomy" id="1226301"/>
    <lineage>
        <taxon>Bacteria</taxon>
        <taxon>Pseudomonadati</taxon>
        <taxon>Pseudomonadota</taxon>
        <taxon>Betaproteobacteria</taxon>
        <taxon>Burkholderiales</taxon>
        <taxon>Burkholderiaceae</taxon>
        <taxon>Caballeronia</taxon>
    </lineage>
</organism>
<dbReference type="SUPFAM" id="SSF54593">
    <property type="entry name" value="Glyoxalase/Bleomycin resistance protein/Dihydroxybiphenyl dioxygenase"/>
    <property type="match status" value="1"/>
</dbReference>
<proteinExistence type="predicted"/>
<dbReference type="RefSeq" id="WP_087657610.1">
    <property type="nucleotide sequence ID" value="NZ_FCOL02000020.1"/>
</dbReference>
<comment type="caution">
    <text evidence="1">The sequence shown here is derived from an EMBL/GenBank/DDBJ whole genome shotgun (WGS) entry which is preliminary data.</text>
</comment>
<dbReference type="EMBL" id="FCOL02000020">
    <property type="protein sequence ID" value="SAL66109.1"/>
    <property type="molecule type" value="Genomic_DNA"/>
</dbReference>
<gene>
    <name evidence="1" type="ORF">AWB67_03632</name>
</gene>
<dbReference type="Proteomes" id="UP000054925">
    <property type="component" value="Unassembled WGS sequence"/>
</dbReference>
<name>A0A158JCF8_9BURK</name>